<dbReference type="PANTHER" id="PTHR23155:SF1152">
    <property type="entry name" value="AAA+ ATPASE DOMAIN-CONTAINING PROTEIN"/>
    <property type="match status" value="1"/>
</dbReference>
<dbReference type="Pfam" id="PF00931">
    <property type="entry name" value="NB-ARC"/>
    <property type="match status" value="1"/>
</dbReference>
<protein>
    <submittedName>
        <fullName evidence="14">Uncharacterized protein</fullName>
    </submittedName>
</protein>
<dbReference type="GO" id="GO:0009626">
    <property type="term" value="P:plant-type hypersensitive response"/>
    <property type="evidence" value="ECO:0007669"/>
    <property type="project" value="UniProtKB-KW"/>
</dbReference>
<evidence type="ECO:0000256" key="9">
    <source>
        <dbReference type="ARBA" id="ARBA00022821"/>
    </source>
</evidence>
<evidence type="ECO:0000313" key="15">
    <source>
        <dbReference type="Proteomes" id="UP000030748"/>
    </source>
</evidence>
<keyword evidence="6" id="KW-0381">Hypersensitive response</keyword>
<evidence type="ECO:0000256" key="11">
    <source>
        <dbReference type="SAM" id="MobiDB-lite"/>
    </source>
</evidence>
<dbReference type="Proteomes" id="UP000030748">
    <property type="component" value="Unassembled WGS sequence"/>
</dbReference>
<dbReference type="InterPro" id="IPR042197">
    <property type="entry name" value="Apaf_helical"/>
</dbReference>
<comment type="function">
    <text evidence="1">Confers resistance to late blight (Phytophthora infestans) races carrying the avirulence gene Avr1. Resistance proteins guard the plant against pathogens that contain an appropriate avirulence protein via an indirect interaction with this avirulence protein. That triggers a defense system including the hypersensitive response, which restricts the pathogen growth.</text>
</comment>
<dbReference type="SUPFAM" id="SSF52540">
    <property type="entry name" value="P-loop containing nucleoside triphosphate hydrolases"/>
    <property type="match status" value="1"/>
</dbReference>
<dbReference type="eggNOG" id="KOG4658">
    <property type="taxonomic scope" value="Eukaryota"/>
</dbReference>
<comment type="similarity">
    <text evidence="3">Belongs to the disease resistance NB-LRR family.</text>
</comment>
<dbReference type="GO" id="GO:0043531">
    <property type="term" value="F:ADP binding"/>
    <property type="evidence" value="ECO:0007669"/>
    <property type="project" value="InterPro"/>
</dbReference>
<keyword evidence="10" id="KW-0067">ATP-binding</keyword>
<evidence type="ECO:0000256" key="6">
    <source>
        <dbReference type="ARBA" id="ARBA00022667"/>
    </source>
</evidence>
<evidence type="ECO:0000256" key="3">
    <source>
        <dbReference type="ARBA" id="ARBA00008894"/>
    </source>
</evidence>
<evidence type="ECO:0000259" key="13">
    <source>
        <dbReference type="Pfam" id="PF23559"/>
    </source>
</evidence>
<feature type="domain" description="Disease resistance protein winged helix" evidence="13">
    <location>
        <begin position="269"/>
        <end position="344"/>
    </location>
</feature>
<feature type="compositionally biased region" description="Pro residues" evidence="11">
    <location>
        <begin position="549"/>
        <end position="586"/>
    </location>
</feature>
<keyword evidence="8" id="KW-0547">Nucleotide-binding</keyword>
<name>A0A022Q0Z5_ERYGU</name>
<dbReference type="InterPro" id="IPR058922">
    <property type="entry name" value="WHD_DRP"/>
</dbReference>
<dbReference type="InterPro" id="IPR032675">
    <property type="entry name" value="LRR_dom_sf"/>
</dbReference>
<dbReference type="InterPro" id="IPR002182">
    <property type="entry name" value="NB-ARC"/>
</dbReference>
<proteinExistence type="inferred from homology"/>
<evidence type="ECO:0000259" key="12">
    <source>
        <dbReference type="Pfam" id="PF00931"/>
    </source>
</evidence>
<reference evidence="14 15" key="1">
    <citation type="journal article" date="2013" name="Proc. Natl. Acad. Sci. U.S.A.">
        <title>Fine-scale variation in meiotic recombination in Mimulus inferred from population shotgun sequencing.</title>
        <authorList>
            <person name="Hellsten U."/>
            <person name="Wright K.M."/>
            <person name="Jenkins J."/>
            <person name="Shu S."/>
            <person name="Yuan Y."/>
            <person name="Wessler S.R."/>
            <person name="Schmutz J."/>
            <person name="Willis J.H."/>
            <person name="Rokhsar D.S."/>
        </authorList>
    </citation>
    <scope>NUCLEOTIDE SEQUENCE [LARGE SCALE GENOMIC DNA]</scope>
    <source>
        <strain evidence="15">cv. DUN x IM62</strain>
    </source>
</reference>
<evidence type="ECO:0000256" key="10">
    <source>
        <dbReference type="ARBA" id="ARBA00022840"/>
    </source>
</evidence>
<keyword evidence="15" id="KW-1185">Reference proteome</keyword>
<dbReference type="PRINTS" id="PR00364">
    <property type="entry name" value="DISEASERSIST"/>
</dbReference>
<feature type="non-terminal residue" evidence="14">
    <location>
        <position position="1"/>
    </location>
</feature>
<evidence type="ECO:0000256" key="8">
    <source>
        <dbReference type="ARBA" id="ARBA00022741"/>
    </source>
</evidence>
<dbReference type="EMBL" id="KI632211">
    <property type="protein sequence ID" value="EYU22217.1"/>
    <property type="molecule type" value="Genomic_DNA"/>
</dbReference>
<evidence type="ECO:0000256" key="1">
    <source>
        <dbReference type="ARBA" id="ARBA00002074"/>
    </source>
</evidence>
<dbReference type="Gene3D" id="3.80.10.10">
    <property type="entry name" value="Ribonuclease Inhibitor"/>
    <property type="match status" value="1"/>
</dbReference>
<comment type="subcellular location">
    <subcellularLocation>
        <location evidence="2">Cytoplasm</location>
    </subcellularLocation>
</comment>
<accession>A0A022Q0Z5</accession>
<dbReference type="SUPFAM" id="SSF52058">
    <property type="entry name" value="L domain-like"/>
    <property type="match status" value="1"/>
</dbReference>
<keyword evidence="5" id="KW-0433">Leucine-rich repeat</keyword>
<evidence type="ECO:0000256" key="2">
    <source>
        <dbReference type="ARBA" id="ARBA00004496"/>
    </source>
</evidence>
<keyword evidence="9" id="KW-0611">Plant defense</keyword>
<dbReference type="GO" id="GO:0005737">
    <property type="term" value="C:cytoplasm"/>
    <property type="evidence" value="ECO:0007669"/>
    <property type="project" value="UniProtKB-SubCell"/>
</dbReference>
<dbReference type="AlphaFoldDB" id="A0A022Q0Z5"/>
<evidence type="ECO:0000256" key="7">
    <source>
        <dbReference type="ARBA" id="ARBA00022737"/>
    </source>
</evidence>
<keyword evidence="4" id="KW-0963">Cytoplasm</keyword>
<evidence type="ECO:0000256" key="4">
    <source>
        <dbReference type="ARBA" id="ARBA00022490"/>
    </source>
</evidence>
<gene>
    <name evidence="14" type="ORF">MIMGU_mgv1a020270mg</name>
</gene>
<organism evidence="14 15">
    <name type="scientific">Erythranthe guttata</name>
    <name type="common">Yellow monkey flower</name>
    <name type="synonym">Mimulus guttatus</name>
    <dbReference type="NCBI Taxonomy" id="4155"/>
    <lineage>
        <taxon>Eukaryota</taxon>
        <taxon>Viridiplantae</taxon>
        <taxon>Streptophyta</taxon>
        <taxon>Embryophyta</taxon>
        <taxon>Tracheophyta</taxon>
        <taxon>Spermatophyta</taxon>
        <taxon>Magnoliopsida</taxon>
        <taxon>eudicotyledons</taxon>
        <taxon>Gunneridae</taxon>
        <taxon>Pentapetalae</taxon>
        <taxon>asterids</taxon>
        <taxon>lamiids</taxon>
        <taxon>Lamiales</taxon>
        <taxon>Phrymaceae</taxon>
        <taxon>Erythranthe</taxon>
    </lineage>
</organism>
<evidence type="ECO:0000256" key="5">
    <source>
        <dbReference type="ARBA" id="ARBA00022614"/>
    </source>
</evidence>
<feature type="region of interest" description="Disordered" evidence="11">
    <location>
        <begin position="548"/>
        <end position="601"/>
    </location>
</feature>
<dbReference type="Pfam" id="PF23559">
    <property type="entry name" value="WHD_DRP"/>
    <property type="match status" value="1"/>
</dbReference>
<dbReference type="PANTHER" id="PTHR23155">
    <property type="entry name" value="DISEASE RESISTANCE PROTEIN RP"/>
    <property type="match status" value="1"/>
</dbReference>
<feature type="domain" description="NB-ARC" evidence="12">
    <location>
        <begin position="24"/>
        <end position="183"/>
    </location>
</feature>
<dbReference type="InterPro" id="IPR044974">
    <property type="entry name" value="Disease_R_plants"/>
</dbReference>
<sequence length="601" mass="68949">ELQDWVLSGKFWWEIPQLDVMAGKSELELMLIAGMAGIGKTAFVDEVYRNPLVVKHFDHHLFLRIGPNYDLKETLTLALDQIGVEFDEMHGNNVVDEQFLGGCVRRYLRYRRYLVVLDDVWSIDVWNVLERFFPHDGSGSRVVLTSRLLDLTRRVDVVRNVLRIPFLNENESWNLLHGKVFGTNGEICSRQLEKIGRKIAKKCEGLPLAIIEVAELLCGIEKTVENWKAVAEKEDPLTIDEETPLSKALILSYTMLPQYLKVCFLYMSVFVKKYDIRRSKLIKLWVSEGFLEPQTQGSIKSLEETADGYLNELISQSVVLSKELRFIDTKATKICRLHFTFRNLCVNEAKREKFLHIINKYDNSFPDDIDSQQRLCAHNNIVLGFSEAHSWMELVPDTPSLLCFGPQQQYPIELYLGFRLLKVLDAVSMRFYEFPHRVMELVQLRYLALKFKGELPSSISRLSNLEVLIIHWHHRVIKSSNFPVYLPVEIWKLHKLKHLECMGFDLPDPSPADDDSLILEKLITLSGVSADSCTKRILSKLPNLMKLDSPPPASPLPFNSPPPPPPPPPPHHCPINSPPPPPPPPSFQSSHPSRKHKTRSR</sequence>
<feature type="compositionally biased region" description="Basic residues" evidence="11">
    <location>
        <begin position="592"/>
        <end position="601"/>
    </location>
</feature>
<keyword evidence="7" id="KW-0677">Repeat</keyword>
<dbReference type="Gene3D" id="1.10.10.10">
    <property type="entry name" value="Winged helix-like DNA-binding domain superfamily/Winged helix DNA-binding domain"/>
    <property type="match status" value="1"/>
</dbReference>
<dbReference type="Gene3D" id="1.10.8.430">
    <property type="entry name" value="Helical domain of apoptotic protease-activating factors"/>
    <property type="match status" value="1"/>
</dbReference>
<evidence type="ECO:0000313" key="14">
    <source>
        <dbReference type="EMBL" id="EYU22217.1"/>
    </source>
</evidence>
<dbReference type="InterPro" id="IPR027417">
    <property type="entry name" value="P-loop_NTPase"/>
</dbReference>
<dbReference type="InterPro" id="IPR036388">
    <property type="entry name" value="WH-like_DNA-bd_sf"/>
</dbReference>
<dbReference type="Gene3D" id="3.40.50.300">
    <property type="entry name" value="P-loop containing nucleotide triphosphate hydrolases"/>
    <property type="match status" value="1"/>
</dbReference>